<feature type="compositionally biased region" description="Acidic residues" evidence="1">
    <location>
        <begin position="471"/>
        <end position="481"/>
    </location>
</feature>
<name>A0A137P800_CONC2</name>
<dbReference type="Proteomes" id="UP000070444">
    <property type="component" value="Unassembled WGS sequence"/>
</dbReference>
<evidence type="ECO:0000313" key="3">
    <source>
        <dbReference type="Proteomes" id="UP000070444"/>
    </source>
</evidence>
<feature type="region of interest" description="Disordered" evidence="1">
    <location>
        <begin position="470"/>
        <end position="490"/>
    </location>
</feature>
<evidence type="ECO:0000313" key="2">
    <source>
        <dbReference type="EMBL" id="KXN71051.1"/>
    </source>
</evidence>
<sequence length="532" mass="61831">MDPKKFKEITKTYKNRYTHTNPSNLANEANLLYEREEYTKCFDKLSELSQFRQNQDSRLMNNIACLLGRSFAQNFSKKSFDLNRSSALAWAKHFEDLCNWLLKGYTCEVAQLFFTPTEDQKKETILKNLNIFYNRGLLLSFGGEMESTYQLFSQLLEILDLNKFELYQSGPELIWLFREIVITLGYSHLLDECTQLILIWLKQDKKSNSKWVSQWLNGFIIEKFGSVELAINYLKFREQNFMGLTICPNPNFQNSINKSLIGLEKFFNLITLDPTNKTNSLSNCLSKPLIQHLQVIYYNNKGCLELLNKKPFQAGFYFILANNTHFSFLDNNLTTSIYPSLNYEIDYNHSIASLMSKRYREPRSVYLSHINSNTIWRCDPYLWLRLGETTRLLDSEFNTRVKIKRLREALNFFITGRTFIERSLVFRKEALSLIPTFEKLISETCELLDSAMRGGQFAGDPNAVEAYGYDSELDDDEEDEREAYGMGRGDMDEDGRVIVVNEKGEITEGENMLDGDDPRVIKVIINPSGSKK</sequence>
<proteinExistence type="predicted"/>
<dbReference type="AlphaFoldDB" id="A0A137P800"/>
<organism evidence="2 3">
    <name type="scientific">Conidiobolus coronatus (strain ATCC 28846 / CBS 209.66 / NRRL 28638)</name>
    <name type="common">Delacroixia coronata</name>
    <dbReference type="NCBI Taxonomy" id="796925"/>
    <lineage>
        <taxon>Eukaryota</taxon>
        <taxon>Fungi</taxon>
        <taxon>Fungi incertae sedis</taxon>
        <taxon>Zoopagomycota</taxon>
        <taxon>Entomophthoromycotina</taxon>
        <taxon>Entomophthoromycetes</taxon>
        <taxon>Entomophthorales</taxon>
        <taxon>Ancylistaceae</taxon>
        <taxon>Conidiobolus</taxon>
    </lineage>
</organism>
<evidence type="ECO:0000256" key="1">
    <source>
        <dbReference type="SAM" id="MobiDB-lite"/>
    </source>
</evidence>
<protein>
    <submittedName>
        <fullName evidence="2">Uncharacterized protein</fullName>
    </submittedName>
</protein>
<gene>
    <name evidence="2" type="ORF">CONCODRAFT_17158</name>
</gene>
<reference evidence="2 3" key="1">
    <citation type="journal article" date="2015" name="Genome Biol. Evol.">
        <title>Phylogenomic analyses indicate that early fungi evolved digesting cell walls of algal ancestors of land plants.</title>
        <authorList>
            <person name="Chang Y."/>
            <person name="Wang S."/>
            <person name="Sekimoto S."/>
            <person name="Aerts A.L."/>
            <person name="Choi C."/>
            <person name="Clum A."/>
            <person name="LaButti K.M."/>
            <person name="Lindquist E.A."/>
            <person name="Yee Ngan C."/>
            <person name="Ohm R.A."/>
            <person name="Salamov A.A."/>
            <person name="Grigoriev I.V."/>
            <person name="Spatafora J.W."/>
            <person name="Berbee M.L."/>
        </authorList>
    </citation>
    <scope>NUCLEOTIDE SEQUENCE [LARGE SCALE GENOMIC DNA]</scope>
    <source>
        <strain evidence="2 3">NRRL 28638</strain>
    </source>
</reference>
<keyword evidence="3" id="KW-1185">Reference proteome</keyword>
<dbReference type="EMBL" id="KQ964485">
    <property type="protein sequence ID" value="KXN71051.1"/>
    <property type="molecule type" value="Genomic_DNA"/>
</dbReference>
<accession>A0A137P800</accession>